<reference evidence="1" key="1">
    <citation type="journal article" date="2021" name="Proc. Natl. Acad. Sci. U.S.A.">
        <title>A Catalog of Tens of Thousands of Viruses from Human Metagenomes Reveals Hidden Associations with Chronic Diseases.</title>
        <authorList>
            <person name="Tisza M.J."/>
            <person name="Buck C.B."/>
        </authorList>
    </citation>
    <scope>NUCLEOTIDE SEQUENCE</scope>
    <source>
        <strain evidence="1">CtkfK18</strain>
    </source>
</reference>
<proteinExistence type="predicted"/>
<accession>A0A8S5VH65</accession>
<dbReference type="EMBL" id="BK016265">
    <property type="protein sequence ID" value="DAG05927.1"/>
    <property type="molecule type" value="Genomic_DNA"/>
</dbReference>
<protein>
    <submittedName>
        <fullName evidence="1">Uncharacterized protein</fullName>
    </submittedName>
</protein>
<name>A0A8S5VH65_9CAUD</name>
<sequence length="867" mass="100650">MKHVIINFPGTNKRMAEGYTEKDIRVGLWLFYNSSGDIIYRIQYNENGRLDGSVIAGHDNYYQNYEYDNNEMKANTGYRNGRINYSFKLGSNQEVLEKTNKELPAIGEYFLMSFNANQKPTDASLTFNLYLPVMIRTVVLGDVTVFKEDYATDYWGKFNIGIKVKLVDVENIWKNSTSSDEFNSKFLAFLNIKDKIINNDLISDENTDNIISVIKSNIPGHKANDIRVTIGNIRLGNAEGFGWTNTTNIGTFKSCPIIIDSITINDASIDPDIEKLKTFPGINSPDVMTSATAISSYRSYDDQRKYAAQYTTGNTNPTDVIINVFNLSTINEDGKKFSVKFIDYYWYEIYGIVVSNGVRTEFRDRTLPFHMLVRWRGYRVNNEGRDERHVNGVNVGGLTYSTLKWLLPVQINKDDTYKLAVRIRSRLFSTPWQEFDFNIRNVIINNNENFLKRYPFDSDIYNKFLDWRKYKNIDIKDTTKVKEIDSTNPSYYQRVLAAPRWDDNRNVWQPEPTRSEYPYIDLPKLIITDNYKRIYDRFINNSWKAYKWPSPQYETINPAEIYPDTSWEIISTDLYLEYLSKETPNNRGTDDRLNPPVITDFNINGSISGTCTAKKVICYCKDDDDRYYEKYVCTVKNGTWSIENALCILPYNVRSITNLTFIAIPLYKEGYGKKVEHKFTLPAGWRRDWNIKIPAGNVLNDSNVKVQDKDDIPLFIWRRTGDFENYHPYKFKNEFKEYCITAPEDLSLYRSGRYSFFVSHDNVIKSGLDGDDIIYYHGNELIKRNWNSGLLNPTMILNDINGNRLSVSTLKNDALFSGSITLNIDNHDYTLNFINTGEDKKMKDLKLVVGNNYNGNKIYLDIENKKV</sequence>
<organism evidence="1">
    <name type="scientific">Myoviridae sp. ctkfK18</name>
    <dbReference type="NCBI Taxonomy" id="2825165"/>
    <lineage>
        <taxon>Viruses</taxon>
        <taxon>Duplodnaviria</taxon>
        <taxon>Heunggongvirae</taxon>
        <taxon>Uroviricota</taxon>
        <taxon>Caudoviricetes</taxon>
    </lineage>
</organism>
<evidence type="ECO:0000313" key="1">
    <source>
        <dbReference type="EMBL" id="DAG05927.1"/>
    </source>
</evidence>